<accession>A0A1F8B171</accession>
<name>A0A1F8B171_9BACT</name>
<proteinExistence type="predicted"/>
<dbReference type="Proteomes" id="UP000178313">
    <property type="component" value="Unassembled WGS sequence"/>
</dbReference>
<organism evidence="1 2">
    <name type="scientific">Candidatus Woesebacteria bacterium RIFCSPHIGHO2_12_FULL_46_16</name>
    <dbReference type="NCBI Taxonomy" id="1802513"/>
    <lineage>
        <taxon>Bacteria</taxon>
        <taxon>Candidatus Woeseibacteriota</taxon>
    </lineage>
</organism>
<protein>
    <submittedName>
        <fullName evidence="1">Uncharacterized protein</fullName>
    </submittedName>
</protein>
<evidence type="ECO:0000313" key="2">
    <source>
        <dbReference type="Proteomes" id="UP000178313"/>
    </source>
</evidence>
<gene>
    <name evidence="1" type="ORF">A3E46_01340</name>
</gene>
<dbReference type="AlphaFoldDB" id="A0A1F8B171"/>
<dbReference type="STRING" id="1802513.A3E46_01340"/>
<comment type="caution">
    <text evidence="1">The sequence shown here is derived from an EMBL/GenBank/DDBJ whole genome shotgun (WGS) entry which is preliminary data.</text>
</comment>
<evidence type="ECO:0000313" key="1">
    <source>
        <dbReference type="EMBL" id="OGM57737.1"/>
    </source>
</evidence>
<sequence>MELAETLASGQLSKADIDWAVTFPAQKAEQIKQHCLSHPEANKDLILEGHMLDLVYADFNGLFAGPIMIAARKPEPTRQILLARLNWMAEQPQTPQDLKEKLKKTAASISTSRWESPQDLVKGETIWKGNVQDEVVRRISPTKNQDELPLPIDPYKKAWTEYWTFEYGRRGKFRSDVKATK</sequence>
<dbReference type="EMBL" id="MGGZ01000005">
    <property type="protein sequence ID" value="OGM57737.1"/>
    <property type="molecule type" value="Genomic_DNA"/>
</dbReference>
<reference evidence="1 2" key="1">
    <citation type="journal article" date="2016" name="Nat. Commun.">
        <title>Thousands of microbial genomes shed light on interconnected biogeochemical processes in an aquifer system.</title>
        <authorList>
            <person name="Anantharaman K."/>
            <person name="Brown C.T."/>
            <person name="Hug L.A."/>
            <person name="Sharon I."/>
            <person name="Castelle C.J."/>
            <person name="Probst A.J."/>
            <person name="Thomas B.C."/>
            <person name="Singh A."/>
            <person name="Wilkins M.J."/>
            <person name="Karaoz U."/>
            <person name="Brodie E.L."/>
            <person name="Williams K.H."/>
            <person name="Hubbard S.S."/>
            <person name="Banfield J.F."/>
        </authorList>
    </citation>
    <scope>NUCLEOTIDE SEQUENCE [LARGE SCALE GENOMIC DNA]</scope>
</reference>